<organism evidence="3 4">
    <name type="scientific">Syphacia muris</name>
    <dbReference type="NCBI Taxonomy" id="451379"/>
    <lineage>
        <taxon>Eukaryota</taxon>
        <taxon>Metazoa</taxon>
        <taxon>Ecdysozoa</taxon>
        <taxon>Nematoda</taxon>
        <taxon>Chromadorea</taxon>
        <taxon>Rhabditida</taxon>
        <taxon>Spirurina</taxon>
        <taxon>Oxyuridomorpha</taxon>
        <taxon>Oxyuroidea</taxon>
        <taxon>Oxyuridae</taxon>
        <taxon>Syphacia</taxon>
    </lineage>
</organism>
<dbReference type="PANTHER" id="PTHR21679:SF4">
    <property type="entry name" value="DOMAIN OF UNKNOWN FUNCTION DB DOMAIN-CONTAINING PROTEIN"/>
    <property type="match status" value="1"/>
</dbReference>
<feature type="chain" id="PRO_5007631545" evidence="1">
    <location>
        <begin position="19"/>
        <end position="313"/>
    </location>
</feature>
<reference evidence="4" key="1">
    <citation type="submission" date="2016-04" db="UniProtKB">
        <authorList>
            <consortium name="WormBaseParasite"/>
        </authorList>
    </citation>
    <scope>IDENTIFICATION</scope>
</reference>
<evidence type="ECO:0000313" key="3">
    <source>
        <dbReference type="Proteomes" id="UP000046393"/>
    </source>
</evidence>
<keyword evidence="1" id="KW-0732">Signal</keyword>
<dbReference type="WBParaSite" id="SMUV_0000505601-mRNA-1">
    <property type="protein sequence ID" value="SMUV_0000505601-mRNA-1"/>
    <property type="gene ID" value="SMUV_0000505601"/>
</dbReference>
<dbReference type="Pfam" id="PF01682">
    <property type="entry name" value="DB"/>
    <property type="match status" value="1"/>
</dbReference>
<dbReference type="Proteomes" id="UP000046393">
    <property type="component" value="Unplaced"/>
</dbReference>
<evidence type="ECO:0000256" key="1">
    <source>
        <dbReference type="SAM" id="SignalP"/>
    </source>
</evidence>
<evidence type="ECO:0000313" key="4">
    <source>
        <dbReference type="WBParaSite" id="SMUV_0000505601-mRNA-1"/>
    </source>
</evidence>
<proteinExistence type="predicted"/>
<keyword evidence="3" id="KW-1185">Reference proteome</keyword>
<accession>A0A158R502</accession>
<feature type="signal peptide" evidence="1">
    <location>
        <begin position="1"/>
        <end position="18"/>
    </location>
</feature>
<protein>
    <submittedName>
        <fullName evidence="4">DB domain-containing protein</fullName>
    </submittedName>
</protein>
<name>A0A158R502_9BILA</name>
<dbReference type="PANTHER" id="PTHR21679">
    <property type="entry name" value="DOMAIN OF UNKNOWN FUNCTION DB DOMAIN-CONTAINING PROTEIN-RELATED"/>
    <property type="match status" value="1"/>
</dbReference>
<evidence type="ECO:0000259" key="2">
    <source>
        <dbReference type="Pfam" id="PF01682"/>
    </source>
</evidence>
<sequence length="313" mass="35153">MITSTIVLLLHIAHLLYADDNLPPCHQIPKLLCCTERVLDKCLSGCVTYVSNKCPQKLRKYDTITTSPSQLPQEDDDTAILNIINEMEKRNENQKSGAKSKSRIHAANLLKEAPDGSTEGFFEQKSSDREQIVPLKSPSPEQRVHAATSVDYSRLNQQYPITEVTDNDLTSDCGTQSSRPPYSPCLSRKLVDEQFLACCQQHVPSRCHSLCTFEHREYVAAQTLIQAVQQDQCSLKYLSKILYCANRNRDNRKCCEFLGLASSELGVGERCLRMCNVGQSGDRIGTIEKNDLVCLSNWNVIMYCARAGLRTIN</sequence>
<dbReference type="AlphaFoldDB" id="A0A158R502"/>
<feature type="domain" description="Domain of unknown function DB" evidence="2">
    <location>
        <begin position="198"/>
        <end position="304"/>
    </location>
</feature>
<dbReference type="InterPro" id="IPR002602">
    <property type="entry name" value="DB"/>
</dbReference>